<reference evidence="1 2" key="1">
    <citation type="journal article" date="2018" name="Front. Microbiol.">
        <title>Hydrolytic Capabilities as a Key to Environmental Success: Chitinolytic and Cellulolytic Acidobacteria From Acidic Sub-arctic Soils and Boreal Peatlands.</title>
        <authorList>
            <person name="Belova S.E."/>
            <person name="Ravin N.V."/>
            <person name="Pankratov T.A."/>
            <person name="Rakitin A.L."/>
            <person name="Ivanova A.A."/>
            <person name="Beletsky A.V."/>
            <person name="Mardanov A.V."/>
            <person name="Sinninghe Damste J.S."/>
            <person name="Dedysh S.N."/>
        </authorList>
    </citation>
    <scope>NUCLEOTIDE SEQUENCE [LARGE SCALE GENOMIC DNA]</scope>
    <source>
        <strain evidence="1 2">SBC82</strain>
    </source>
</reference>
<keyword evidence="2" id="KW-1185">Reference proteome</keyword>
<dbReference type="Proteomes" id="UP000253606">
    <property type="component" value="Chromosome"/>
</dbReference>
<evidence type="ECO:0000313" key="2">
    <source>
        <dbReference type="Proteomes" id="UP000253606"/>
    </source>
</evidence>
<dbReference type="EMBL" id="CP030840">
    <property type="protein sequence ID" value="AXC12184.1"/>
    <property type="molecule type" value="Genomic_DNA"/>
</dbReference>
<dbReference type="KEGG" id="abas:ACPOL_2880"/>
<dbReference type="AlphaFoldDB" id="A0A2Z5G0A1"/>
<sequence>MGILHEVIPLAQIKRVSYLARYWIAVTHSNAPEICFF</sequence>
<evidence type="ECO:0000313" key="1">
    <source>
        <dbReference type="EMBL" id="AXC12184.1"/>
    </source>
</evidence>
<name>A0A2Z5G0A1_9BACT</name>
<proteinExistence type="predicted"/>
<accession>A0A2Z5G0A1</accession>
<protein>
    <submittedName>
        <fullName evidence="1">Uncharacterized protein</fullName>
    </submittedName>
</protein>
<gene>
    <name evidence="1" type="ORF">ACPOL_2880</name>
</gene>
<organism evidence="1 2">
    <name type="scientific">Acidisarcina polymorpha</name>
    <dbReference type="NCBI Taxonomy" id="2211140"/>
    <lineage>
        <taxon>Bacteria</taxon>
        <taxon>Pseudomonadati</taxon>
        <taxon>Acidobacteriota</taxon>
        <taxon>Terriglobia</taxon>
        <taxon>Terriglobales</taxon>
        <taxon>Acidobacteriaceae</taxon>
        <taxon>Acidisarcina</taxon>
    </lineage>
</organism>